<proteinExistence type="predicted"/>
<evidence type="ECO:0000313" key="1">
    <source>
        <dbReference type="EMBL" id="MFC4336142.1"/>
    </source>
</evidence>
<dbReference type="RefSeq" id="WP_380621674.1">
    <property type="nucleotide sequence ID" value="NZ_JBHSDK010000015.1"/>
</dbReference>
<dbReference type="GO" id="GO:0003677">
    <property type="term" value="F:DNA binding"/>
    <property type="evidence" value="ECO:0007669"/>
    <property type="project" value="UniProtKB-KW"/>
</dbReference>
<gene>
    <name evidence="1" type="ORF">ACFPET_13105</name>
</gene>
<comment type="caution">
    <text evidence="1">The sequence shown here is derived from an EMBL/GenBank/DDBJ whole genome shotgun (WGS) entry which is preliminary data.</text>
</comment>
<dbReference type="InterPro" id="IPR009351">
    <property type="entry name" value="AlkZ-like"/>
</dbReference>
<evidence type="ECO:0000313" key="2">
    <source>
        <dbReference type="Proteomes" id="UP001595823"/>
    </source>
</evidence>
<organism evidence="1 2">
    <name type="scientific">Salininema proteolyticum</name>
    <dbReference type="NCBI Taxonomy" id="1607685"/>
    <lineage>
        <taxon>Bacteria</taxon>
        <taxon>Bacillati</taxon>
        <taxon>Actinomycetota</taxon>
        <taxon>Actinomycetes</taxon>
        <taxon>Glycomycetales</taxon>
        <taxon>Glycomycetaceae</taxon>
        <taxon>Salininema</taxon>
    </lineage>
</organism>
<name>A0ABV8TZY5_9ACTN</name>
<reference evidence="2" key="1">
    <citation type="journal article" date="2019" name="Int. J. Syst. Evol. Microbiol.">
        <title>The Global Catalogue of Microorganisms (GCM) 10K type strain sequencing project: providing services to taxonomists for standard genome sequencing and annotation.</title>
        <authorList>
            <consortium name="The Broad Institute Genomics Platform"/>
            <consortium name="The Broad Institute Genome Sequencing Center for Infectious Disease"/>
            <person name="Wu L."/>
            <person name="Ma J."/>
        </authorList>
    </citation>
    <scope>NUCLEOTIDE SEQUENCE [LARGE SCALE GENOMIC DNA]</scope>
    <source>
        <strain evidence="2">IBRC-M 10908</strain>
    </source>
</reference>
<protein>
    <submittedName>
        <fullName evidence="1">Winged helix DNA-binding domain-containing protein</fullName>
    </submittedName>
</protein>
<dbReference type="Pfam" id="PF06224">
    <property type="entry name" value="AlkZ-like"/>
    <property type="match status" value="1"/>
</dbReference>
<dbReference type="PANTHER" id="PTHR38479">
    <property type="entry name" value="LMO0824 PROTEIN"/>
    <property type="match status" value="1"/>
</dbReference>
<sequence>MEMTAKDVALWRAQAQKLHGEPLKTVEDAFAFLGAVQSQEVGPSKLTPVMRSRGGLADVDDLIGSGKVIRTHVLRPTWHYVPVELVRAMLVATAERVMKPQFSTAKTVGLERAELDRAAEALEEATRGGRHLTRDECSQVLADKGFEEPVKLRLVCMLMHAELMMGLCSGEVRDGRQTYANFDERVPKGIVDRGDAIRDLAKTFFESRGPATLKDFTRWSSLTVKDAKAAVAELGLESLEIAGREVLFSGERLDGASGVRADLVQGWDEMLCAYTDSKAWVHGAKIPVRPKYTSALLIDGMLVGHWKKDKGVVSIAAHRELSAGERGAIGEAAERLGQWTGEALTVDLE</sequence>
<dbReference type="EMBL" id="JBHSDK010000015">
    <property type="protein sequence ID" value="MFC4336142.1"/>
    <property type="molecule type" value="Genomic_DNA"/>
</dbReference>
<dbReference type="PANTHER" id="PTHR38479:SF2">
    <property type="entry name" value="WINGED HELIX DNA-BINDING DOMAIN-CONTAINING PROTEIN"/>
    <property type="match status" value="1"/>
</dbReference>
<dbReference type="Proteomes" id="UP001595823">
    <property type="component" value="Unassembled WGS sequence"/>
</dbReference>
<keyword evidence="2" id="KW-1185">Reference proteome</keyword>
<accession>A0ABV8TZY5</accession>
<keyword evidence="1" id="KW-0238">DNA-binding</keyword>